<reference evidence="3" key="1">
    <citation type="submission" date="2019-11" db="EMBL/GenBank/DDBJ databases">
        <authorList>
            <person name="Feng L."/>
        </authorList>
    </citation>
    <scope>NUCLEOTIDE SEQUENCE</scope>
    <source>
        <strain evidence="3">AvaginalisLFYP127</strain>
    </source>
</reference>
<dbReference type="RefSeq" id="WP_004838505.1">
    <property type="nucleotide sequence ID" value="NZ_CACRSW010000027.1"/>
</dbReference>
<dbReference type="EMBL" id="CACRSW010000027">
    <property type="protein sequence ID" value="VYT06547.1"/>
    <property type="molecule type" value="Genomic_DNA"/>
</dbReference>
<proteinExistence type="predicted"/>
<dbReference type="GeneID" id="79021771"/>
<feature type="transmembrane region" description="Helical" evidence="1">
    <location>
        <begin position="57"/>
        <end position="76"/>
    </location>
</feature>
<keyword evidence="1" id="KW-0812">Transmembrane</keyword>
<evidence type="ECO:0000256" key="1">
    <source>
        <dbReference type="SAM" id="Phobius"/>
    </source>
</evidence>
<feature type="transmembrane region" description="Helical" evidence="1">
    <location>
        <begin position="31"/>
        <end position="50"/>
    </location>
</feature>
<dbReference type="AlphaFoldDB" id="A0A6N2TM81"/>
<name>A0A6N2TM81_9FIRM</name>
<protein>
    <recommendedName>
        <fullName evidence="5">DUF3953 domain-containing protein</fullName>
    </recommendedName>
</protein>
<evidence type="ECO:0000313" key="3">
    <source>
        <dbReference type="EMBL" id="VYT06547.1"/>
    </source>
</evidence>
<dbReference type="KEGG" id="avg:I6H45_03430"/>
<evidence type="ECO:0000313" key="2">
    <source>
        <dbReference type="EMBL" id="QQB62541.1"/>
    </source>
</evidence>
<keyword evidence="1" id="KW-0472">Membrane</keyword>
<dbReference type="Proteomes" id="UP000595276">
    <property type="component" value="Chromosome"/>
</dbReference>
<accession>A0A6N2TM81</accession>
<sequence length="77" mass="8995">MNKILGIVFLLATILIGMVTNEKIKLDNIWVILIFIVQITSWIGYINLLDIEKRYKLWLSVLSMCAVFIIGFFYILK</sequence>
<evidence type="ECO:0000313" key="4">
    <source>
        <dbReference type="Proteomes" id="UP000595276"/>
    </source>
</evidence>
<organism evidence="3">
    <name type="scientific">Anaerococcus vaginalis</name>
    <dbReference type="NCBI Taxonomy" id="33037"/>
    <lineage>
        <taxon>Bacteria</taxon>
        <taxon>Bacillati</taxon>
        <taxon>Bacillota</taxon>
        <taxon>Tissierellia</taxon>
        <taxon>Tissierellales</taxon>
        <taxon>Peptoniphilaceae</taxon>
        <taxon>Anaerococcus</taxon>
    </lineage>
</organism>
<reference evidence="2 4" key="2">
    <citation type="submission" date="2020-12" db="EMBL/GenBank/DDBJ databases">
        <title>FDA dAtabase for Regulatory Grade micrObial Sequences (FDA-ARGOS): Supporting development and validation of Infectious Disease Dx tests.</title>
        <authorList>
            <person name="Sproer C."/>
            <person name="Gronow S."/>
            <person name="Severitt S."/>
            <person name="Schroder I."/>
            <person name="Tallon L."/>
            <person name="Sadzewicz L."/>
            <person name="Zhao X."/>
            <person name="Boylan J."/>
            <person name="Ott S."/>
            <person name="Bowen H."/>
            <person name="Vavikolanu K."/>
            <person name="Mehta A."/>
            <person name="Aluvathingal J."/>
            <person name="Nadendla S."/>
            <person name="Lowell S."/>
            <person name="Myers T."/>
            <person name="Yan Y."/>
            <person name="Sichtig H."/>
        </authorList>
    </citation>
    <scope>NUCLEOTIDE SEQUENCE [LARGE SCALE GENOMIC DNA]</scope>
    <source>
        <strain evidence="2 4">FDAARGOS_988</strain>
    </source>
</reference>
<keyword evidence="1" id="KW-1133">Transmembrane helix</keyword>
<gene>
    <name evidence="3" type="ORF">AVLFYP127_00703</name>
    <name evidence="2" type="ORF">I6H45_03430</name>
</gene>
<evidence type="ECO:0008006" key="5">
    <source>
        <dbReference type="Google" id="ProtNLM"/>
    </source>
</evidence>
<dbReference type="EMBL" id="CP066014">
    <property type="protein sequence ID" value="QQB62541.1"/>
    <property type="molecule type" value="Genomic_DNA"/>
</dbReference>